<dbReference type="InterPro" id="IPR007428">
    <property type="entry name" value="MlaA"/>
</dbReference>
<dbReference type="PANTHER" id="PTHR30035">
    <property type="entry name" value="LIPOPROTEIN VACJ-RELATED"/>
    <property type="match status" value="1"/>
</dbReference>
<organism evidence="3 4">
    <name type="scientific">Methylotuvimicrobium alcaliphilum (strain DSM 19304 / NCIMB 14124 / VKM B-2133 / 20Z)</name>
    <name type="common">Methylomicrobium alcaliphilum</name>
    <dbReference type="NCBI Taxonomy" id="1091494"/>
    <lineage>
        <taxon>Bacteria</taxon>
        <taxon>Pseudomonadati</taxon>
        <taxon>Pseudomonadota</taxon>
        <taxon>Gammaproteobacteria</taxon>
        <taxon>Methylococcales</taxon>
        <taxon>Methylococcaceae</taxon>
        <taxon>Methylotuvimicrobium</taxon>
    </lineage>
</organism>
<sequence>MGILGGKLQRMIVVFLCAQAYGLSGCSTTASQDLSVSEVDPYEDINRKVYAFNMTVDEYVAEPVANAYKTVTPDVMQTGVNNFFGNLKTINTVINDALQGKFQQSVEDSGRFLVNSTIGLGGLLDIATDMGLEHHEEDFDQTFAVWGVPQGSYLMLPFLGPSTTRGIPGAVLDTAANPATYVAMPVQAIQVLQVINSRANADGALKFIDEAALDPYVFTRESYLQWRNNLINDGNIEINDDLDKALLDFDEALFDEVNDAEMKSEGSLDNIKPIAVEDTSETVKAKSIPNQGF</sequence>
<gene>
    <name evidence="3" type="ordered locus">MEALZ_3093</name>
</gene>
<dbReference type="PRINTS" id="PR01805">
    <property type="entry name" value="VACJLIPOPROT"/>
</dbReference>
<dbReference type="Pfam" id="PF04333">
    <property type="entry name" value="MlaA"/>
    <property type="match status" value="1"/>
</dbReference>
<accession>G4T316</accession>
<evidence type="ECO:0000313" key="4">
    <source>
        <dbReference type="Proteomes" id="UP000008315"/>
    </source>
</evidence>
<protein>
    <submittedName>
        <fullName evidence="3">VacJ family lipoprotein</fullName>
    </submittedName>
</protein>
<name>G4T316_META2</name>
<dbReference type="PANTHER" id="PTHR30035:SF3">
    <property type="entry name" value="INTERMEMBRANE PHOSPHOLIPID TRANSPORT SYSTEM LIPOPROTEIN MLAA"/>
    <property type="match status" value="1"/>
</dbReference>
<keyword evidence="2" id="KW-0732">Signal</keyword>
<dbReference type="GO" id="GO:0120010">
    <property type="term" value="P:intermembrane phospholipid transfer"/>
    <property type="evidence" value="ECO:0007669"/>
    <property type="project" value="TreeGrafter"/>
</dbReference>
<dbReference type="AlphaFoldDB" id="G4T316"/>
<dbReference type="KEGG" id="mah:MEALZ_3093"/>
<dbReference type="HOGENOM" id="CLU_059326_3_1_6"/>
<reference evidence="4" key="1">
    <citation type="journal article" date="2012" name="J. Bacteriol.">
        <title>Genome sequence of the haloalkaliphilic methanotrophic bacterium Methylomicrobium alcaliphilum 20Z.</title>
        <authorList>
            <person name="Vuilleumier S."/>
            <person name="Khmelenina V.N."/>
            <person name="Bringel F."/>
            <person name="Reshetnikov A.S."/>
            <person name="Lajus A."/>
            <person name="Mangenot S."/>
            <person name="Rouy Z."/>
            <person name="Op den Camp H.J."/>
            <person name="Jetten M.S."/>
            <person name="Dispirito A.A."/>
            <person name="Dunfield P."/>
            <person name="Klotz M.G."/>
            <person name="Semrau J.D."/>
            <person name="Stein L.Y."/>
            <person name="Barbe V."/>
            <person name="Medigue C."/>
            <person name="Trotsenko Y.A."/>
            <person name="Kalyuzhnaya M.G."/>
        </authorList>
    </citation>
    <scope>NUCLEOTIDE SEQUENCE [LARGE SCALE GENOMIC DNA]</scope>
    <source>
        <strain evidence="4">DSM 19304 / NCIMB 14124 / VKM B-2133 / 20Z</strain>
    </source>
</reference>
<evidence type="ECO:0000313" key="3">
    <source>
        <dbReference type="EMBL" id="CCE24758.1"/>
    </source>
</evidence>
<keyword evidence="4" id="KW-1185">Reference proteome</keyword>
<evidence type="ECO:0000256" key="2">
    <source>
        <dbReference type="ARBA" id="ARBA00022729"/>
    </source>
</evidence>
<dbReference type="Proteomes" id="UP000008315">
    <property type="component" value="Chromosome"/>
</dbReference>
<dbReference type="PROSITE" id="PS51257">
    <property type="entry name" value="PROKAR_LIPOPROTEIN"/>
    <property type="match status" value="1"/>
</dbReference>
<dbReference type="STRING" id="1091494.MEALZ_3093"/>
<dbReference type="PATRIC" id="fig|271065.3.peg.3188"/>
<evidence type="ECO:0000256" key="1">
    <source>
        <dbReference type="ARBA" id="ARBA00010634"/>
    </source>
</evidence>
<dbReference type="EMBL" id="FO082060">
    <property type="protein sequence ID" value="CCE24758.1"/>
    <property type="molecule type" value="Genomic_DNA"/>
</dbReference>
<dbReference type="GO" id="GO:0016020">
    <property type="term" value="C:membrane"/>
    <property type="evidence" value="ECO:0007669"/>
    <property type="project" value="InterPro"/>
</dbReference>
<proteinExistence type="inferred from homology"/>
<dbReference type="RefSeq" id="WP_014149520.1">
    <property type="nucleotide sequence ID" value="NC_016112.1"/>
</dbReference>
<keyword evidence="3" id="KW-0449">Lipoprotein</keyword>
<comment type="similarity">
    <text evidence="1">Belongs to the MlaA family.</text>
</comment>